<dbReference type="EMBL" id="FNCV01000001">
    <property type="protein sequence ID" value="SDG56901.1"/>
    <property type="molecule type" value="Genomic_DNA"/>
</dbReference>
<protein>
    <submittedName>
        <fullName evidence="3">Sulfotransferase family protein</fullName>
    </submittedName>
</protein>
<dbReference type="InterPro" id="IPR011990">
    <property type="entry name" value="TPR-like_helical_dom_sf"/>
</dbReference>
<organism evidence="3 4">
    <name type="scientific">Roseospirillum parvum</name>
    <dbReference type="NCBI Taxonomy" id="83401"/>
    <lineage>
        <taxon>Bacteria</taxon>
        <taxon>Pseudomonadati</taxon>
        <taxon>Pseudomonadota</taxon>
        <taxon>Alphaproteobacteria</taxon>
        <taxon>Rhodospirillales</taxon>
        <taxon>Rhodospirillaceae</taxon>
        <taxon>Roseospirillum</taxon>
    </lineage>
</organism>
<dbReference type="Proteomes" id="UP000217076">
    <property type="component" value="Unassembled WGS sequence"/>
</dbReference>
<keyword evidence="4" id="KW-1185">Reference proteome</keyword>
<name>A0A1G7VBH4_9PROT</name>
<dbReference type="STRING" id="83401.SAMN05421742_101600"/>
<dbReference type="InterPro" id="IPR027417">
    <property type="entry name" value="P-loop_NTPase"/>
</dbReference>
<dbReference type="RefSeq" id="WP_092615119.1">
    <property type="nucleotide sequence ID" value="NZ_FNCV01000001.1"/>
</dbReference>
<dbReference type="Pfam" id="PF13469">
    <property type="entry name" value="Sulfotransfer_3"/>
    <property type="match status" value="1"/>
</dbReference>
<proteinExistence type="predicted"/>
<evidence type="ECO:0000313" key="4">
    <source>
        <dbReference type="Proteomes" id="UP000217076"/>
    </source>
</evidence>
<evidence type="ECO:0000313" key="3">
    <source>
        <dbReference type="EMBL" id="SDG56901.1"/>
    </source>
</evidence>
<dbReference type="Gene3D" id="3.40.50.300">
    <property type="entry name" value="P-loop containing nucleotide triphosphate hydrolases"/>
    <property type="match status" value="1"/>
</dbReference>
<evidence type="ECO:0000256" key="1">
    <source>
        <dbReference type="ARBA" id="ARBA00022679"/>
    </source>
</evidence>
<feature type="compositionally biased region" description="Acidic residues" evidence="2">
    <location>
        <begin position="159"/>
        <end position="169"/>
    </location>
</feature>
<dbReference type="OrthoDB" id="9800698at2"/>
<evidence type="ECO:0000256" key="2">
    <source>
        <dbReference type="SAM" id="MobiDB-lite"/>
    </source>
</evidence>
<accession>A0A1G7VBH4</accession>
<dbReference type="PANTHER" id="PTHR12788:SF10">
    <property type="entry name" value="PROTEIN-TYROSINE SULFOTRANSFERASE"/>
    <property type="match status" value="1"/>
</dbReference>
<feature type="region of interest" description="Disordered" evidence="2">
    <location>
        <begin position="143"/>
        <end position="169"/>
    </location>
</feature>
<dbReference type="Gene3D" id="1.25.40.10">
    <property type="entry name" value="Tetratricopeptide repeat domain"/>
    <property type="match status" value="1"/>
</dbReference>
<dbReference type="GO" id="GO:0008476">
    <property type="term" value="F:protein-tyrosine sulfotransferase activity"/>
    <property type="evidence" value="ECO:0007669"/>
    <property type="project" value="InterPro"/>
</dbReference>
<gene>
    <name evidence="3" type="ORF">SAMN05421742_101600</name>
</gene>
<dbReference type="SUPFAM" id="SSF48452">
    <property type="entry name" value="TPR-like"/>
    <property type="match status" value="1"/>
</dbReference>
<dbReference type="AlphaFoldDB" id="A0A1G7VBH4"/>
<reference evidence="4" key="1">
    <citation type="submission" date="2016-10" db="EMBL/GenBank/DDBJ databases">
        <authorList>
            <person name="Varghese N."/>
            <person name="Submissions S."/>
        </authorList>
    </citation>
    <scope>NUCLEOTIDE SEQUENCE [LARGE SCALE GENOMIC DNA]</scope>
    <source>
        <strain evidence="4">930I</strain>
    </source>
</reference>
<keyword evidence="1 3" id="KW-0808">Transferase</keyword>
<dbReference type="InterPro" id="IPR026634">
    <property type="entry name" value="TPST-like"/>
</dbReference>
<dbReference type="SUPFAM" id="SSF52540">
    <property type="entry name" value="P-loop containing nucleoside triphosphate hydrolases"/>
    <property type="match status" value="1"/>
</dbReference>
<sequence length="419" mass="44738">MFEETRARCPPSADLLSNLAHALDQAGRPADGLPPARQAVVLAPPGTPSQWRARFVEARLLATLGRNEDALAAFEGLADSPLPPAERRALKAELARLNDRLDRPQAAFAAAMDMNRLAAAQAPRQIDPRAFIERVARMAAWATPARLAEPPPTPKNDPTGDDLTGDDLTGDDLPDPILLVGYPGAGTTLLDTLLGAHPGVRTGGGVSPLGDLCQVVCRLIGGAELYPAGLDSLPPTAWAGLRRALWADAEQRLGPLISPQTGAPRRLLDRRPFNIIDLPFAARLFPGAPVLVALRDPRDLLLCNLMRDAPPSDATATAWRLDTCAEACCKVMRPFLAQRDHLNLDLLVYRHEDLIAQPATTLGRVLAHLGLPASPGMADAPAQAPSDPTIGRWRAYRAVLAPALPELTRLAGELGYPAD</sequence>
<dbReference type="PANTHER" id="PTHR12788">
    <property type="entry name" value="PROTEIN-TYROSINE SULFOTRANSFERASE 2"/>
    <property type="match status" value="1"/>
</dbReference>